<gene>
    <name evidence="1" type="ORF">PV662_01400</name>
</gene>
<name>A0ABU4N6P1_9ACTN</name>
<dbReference type="Proteomes" id="UP001271274">
    <property type="component" value="Unassembled WGS sequence"/>
</dbReference>
<reference evidence="1 2" key="1">
    <citation type="journal article" date="2023" name="Microb. Genom.">
        <title>Mesoterricola silvestris gen. nov., sp. nov., Mesoterricola sediminis sp. nov., Geothrix oryzae sp. nov., Geothrix edaphica sp. nov., Geothrix rubra sp. nov., and Geothrix limicola sp. nov., six novel members of Acidobacteriota isolated from soils.</title>
        <authorList>
            <person name="Weisberg A.J."/>
            <person name="Pearce E."/>
            <person name="Kramer C.G."/>
            <person name="Chang J.H."/>
            <person name="Clarke C.R."/>
        </authorList>
    </citation>
    <scope>NUCLEOTIDE SEQUENCE [LARGE SCALE GENOMIC DNA]</scope>
    <source>
        <strain evidence="1 2">ID09-01A</strain>
    </source>
</reference>
<protein>
    <submittedName>
        <fullName evidence="1">Uncharacterized protein</fullName>
    </submittedName>
</protein>
<dbReference type="RefSeq" id="WP_319061395.1">
    <property type="nucleotide sequence ID" value="NZ_JARAYT010000001.1"/>
</dbReference>
<proteinExistence type="predicted"/>
<dbReference type="EMBL" id="JARAYU010000001">
    <property type="protein sequence ID" value="MDX3698430.1"/>
    <property type="molecule type" value="Genomic_DNA"/>
</dbReference>
<evidence type="ECO:0000313" key="1">
    <source>
        <dbReference type="EMBL" id="MDX3698430.1"/>
    </source>
</evidence>
<keyword evidence="2" id="KW-1185">Reference proteome</keyword>
<organism evidence="1 2">
    <name type="scientific">Streptomyces europaeiscabiei</name>
    <dbReference type="NCBI Taxonomy" id="146819"/>
    <lineage>
        <taxon>Bacteria</taxon>
        <taxon>Bacillati</taxon>
        <taxon>Actinomycetota</taxon>
        <taxon>Actinomycetes</taxon>
        <taxon>Kitasatosporales</taxon>
        <taxon>Streptomycetaceae</taxon>
        <taxon>Streptomyces</taxon>
    </lineage>
</organism>
<sequence>MSALRKLIDVDGLTWEEQPDGSFRSWDADLGYHTEPSYESLDLWSGPLREKPQA</sequence>
<comment type="caution">
    <text evidence="1">The sequence shown here is derived from an EMBL/GenBank/DDBJ whole genome shotgun (WGS) entry which is preliminary data.</text>
</comment>
<accession>A0ABU4N6P1</accession>
<evidence type="ECO:0000313" key="2">
    <source>
        <dbReference type="Proteomes" id="UP001271274"/>
    </source>
</evidence>